<sequence length="426" mass="45812">MAGLRFRLRQISRRFWFLPAVMTLVALGLAHLGAWLSTNPGTSDEAASWIYGGGVEGSRSILAAVASSSIGVGGTVFSITIAALSYAAGTMGPRLLQNFTEDRGNQITLGVFISTFAFSLYSLRTVTGGDEGTPFVPQYNVTLALILALGCISALVYFIGHVTGSINTTRVVNLLTTDLRSSLLTATELTDPDRDVLPPPEEEFWADAETLLVEKGGYLQLVDHGRLVELAVETGTTIRLLVRPGDYLYPNSPVAEAVPTLPEGIMPALTVGESRTRDQDVEHAVRLLAEVGTRALSPGTNDPFTAVDVVDRFGDALCTLEDREWPTGVHARDGEVRLVVATSDFAGLVATMFDQMRQYGAGAPAVSIRILDVLAVATQVLDDPDRRAVLTHHATKLRDDALEATRNADDRITIERRHRAVLDAAG</sequence>
<organism evidence="2 3">
    <name type="scientific">Dietzia maris</name>
    <dbReference type="NCBI Taxonomy" id="37915"/>
    <lineage>
        <taxon>Bacteria</taxon>
        <taxon>Bacillati</taxon>
        <taxon>Actinomycetota</taxon>
        <taxon>Actinomycetes</taxon>
        <taxon>Mycobacteriales</taxon>
        <taxon>Dietziaceae</taxon>
        <taxon>Dietzia</taxon>
    </lineage>
</organism>
<dbReference type="AlphaFoldDB" id="A0A365PBD2"/>
<feature type="transmembrane region" description="Helical" evidence="1">
    <location>
        <begin position="107"/>
        <end position="127"/>
    </location>
</feature>
<feature type="transmembrane region" description="Helical" evidence="1">
    <location>
        <begin position="139"/>
        <end position="160"/>
    </location>
</feature>
<keyword evidence="1" id="KW-0472">Membrane</keyword>
<dbReference type="Pfam" id="PF10011">
    <property type="entry name" value="DUF2254"/>
    <property type="match status" value="1"/>
</dbReference>
<dbReference type="Proteomes" id="UP000252187">
    <property type="component" value="Unassembled WGS sequence"/>
</dbReference>
<dbReference type="GeneID" id="97370943"/>
<feature type="transmembrane region" description="Helical" evidence="1">
    <location>
        <begin position="61"/>
        <end position="86"/>
    </location>
</feature>
<evidence type="ECO:0000313" key="2">
    <source>
        <dbReference type="EMBL" id="RBA37649.1"/>
    </source>
</evidence>
<gene>
    <name evidence="2" type="ORF">DQ226_06350</name>
</gene>
<keyword evidence="1" id="KW-0812">Transmembrane</keyword>
<feature type="transmembrane region" description="Helical" evidence="1">
    <location>
        <begin position="15"/>
        <end position="36"/>
    </location>
</feature>
<dbReference type="RefSeq" id="WP_096905914.1">
    <property type="nucleotide sequence ID" value="NZ_CANNAK010000006.1"/>
</dbReference>
<reference evidence="2 3" key="1">
    <citation type="submission" date="2018-06" db="EMBL/GenBank/DDBJ databases">
        <title>Whole genome sequencing of four bacterial strains from South Shetland trench revealing bio-synthetic gene clusters.</title>
        <authorList>
            <person name="Abdel-Mageed W.M."/>
            <person name="Lehri B."/>
            <person name="Jarmusch S.A."/>
            <person name="Miranda K."/>
            <person name="Goodfellow M."/>
            <person name="Jaspars M."/>
            <person name="Karlyshev A.V."/>
        </authorList>
    </citation>
    <scope>NUCLEOTIDE SEQUENCE [LARGE SCALE GENOMIC DNA]</scope>
    <source>
        <strain evidence="2 3">SST1</strain>
    </source>
</reference>
<dbReference type="EMBL" id="QNTT01000012">
    <property type="protein sequence ID" value="RBA37649.1"/>
    <property type="molecule type" value="Genomic_DNA"/>
</dbReference>
<evidence type="ECO:0000313" key="3">
    <source>
        <dbReference type="Proteomes" id="UP000252187"/>
    </source>
</evidence>
<dbReference type="InterPro" id="IPR018723">
    <property type="entry name" value="DUF2254_membrane"/>
</dbReference>
<proteinExistence type="predicted"/>
<name>A0A365PBD2_9ACTN</name>
<comment type="caution">
    <text evidence="2">The sequence shown here is derived from an EMBL/GenBank/DDBJ whole genome shotgun (WGS) entry which is preliminary data.</text>
</comment>
<accession>A0A365PBD2</accession>
<evidence type="ECO:0000256" key="1">
    <source>
        <dbReference type="SAM" id="Phobius"/>
    </source>
</evidence>
<keyword evidence="1" id="KW-1133">Transmembrane helix</keyword>
<protein>
    <submittedName>
        <fullName evidence="2">DUF2254 domain-containing protein</fullName>
    </submittedName>
</protein>